<keyword evidence="3" id="KW-1185">Reference proteome</keyword>
<feature type="region of interest" description="Disordered" evidence="1">
    <location>
        <begin position="475"/>
        <end position="517"/>
    </location>
</feature>
<feature type="region of interest" description="Disordered" evidence="1">
    <location>
        <begin position="323"/>
        <end position="358"/>
    </location>
</feature>
<dbReference type="RefSeq" id="XP_033690263.1">
    <property type="nucleotide sequence ID" value="XM_033820015.1"/>
</dbReference>
<feature type="compositionally biased region" description="Low complexity" evidence="1">
    <location>
        <begin position="328"/>
        <end position="343"/>
    </location>
</feature>
<sequence length="517" mass="57387">MMHMEQTFQEVSQFPDTLPRRLRNCASIHSHSPRPLDMNLTMRQMPARESSQLRYTAPAHTGYPTQYMAPEHSKHVTQYTAPDHTAHPALHTNPDEFNSMALDFAYPDSRFQSTLQSAPPSLYNVAAQQYTQDYHAGPVTVDGFHSSFNNLPVPSGSNTTSQAKSLQPTPDFDPFFPISPVSQGTPTSLTGEPQAGHFQRPFNSVPGLADNLQPASNSFSAPPQTCSPNVGSHAGGLQPSFNDVPAFTATVEGSRVGNASRTQSHDTMFPTFSSNSSLFAPPLPAARNVGSQTGYLQSTFDDTPRFTLNAKGNQFGNIPHQPHQHTMGPFVPSSSSSAGFSSSPLPPLPQHHKRPDGATTCSIHGHTCDAFLHENMAGMAKWLDDQNLWRNPKHRAYARPAMDFLLGRTGLDREAWLKKRADELYQLFNPESEHWTPLASMAERQFPREQFREEWLKKREEELYNLGTRKMYRISKQLDSRKPGIDYDSESKGSHSSRSSRSGKGRGRGGSRKPPKT</sequence>
<feature type="compositionally biased region" description="Basic and acidic residues" evidence="1">
    <location>
        <begin position="476"/>
        <end position="493"/>
    </location>
</feature>
<evidence type="ECO:0000313" key="2">
    <source>
        <dbReference type="EMBL" id="KAF2255259.1"/>
    </source>
</evidence>
<dbReference type="Proteomes" id="UP000800094">
    <property type="component" value="Unassembled WGS sequence"/>
</dbReference>
<evidence type="ECO:0000313" key="3">
    <source>
        <dbReference type="Proteomes" id="UP000800094"/>
    </source>
</evidence>
<feature type="compositionally biased region" description="Basic residues" evidence="1">
    <location>
        <begin position="501"/>
        <end position="517"/>
    </location>
</feature>
<name>A0A6A6IXP7_9PLEO</name>
<proteinExistence type="predicted"/>
<reference evidence="2" key="1">
    <citation type="journal article" date="2020" name="Stud. Mycol.">
        <title>101 Dothideomycetes genomes: a test case for predicting lifestyles and emergence of pathogens.</title>
        <authorList>
            <person name="Haridas S."/>
            <person name="Albert R."/>
            <person name="Binder M."/>
            <person name="Bloem J."/>
            <person name="Labutti K."/>
            <person name="Salamov A."/>
            <person name="Andreopoulos B."/>
            <person name="Baker S."/>
            <person name="Barry K."/>
            <person name="Bills G."/>
            <person name="Bluhm B."/>
            <person name="Cannon C."/>
            <person name="Castanera R."/>
            <person name="Culley D."/>
            <person name="Daum C."/>
            <person name="Ezra D."/>
            <person name="Gonzalez J."/>
            <person name="Henrissat B."/>
            <person name="Kuo A."/>
            <person name="Liang C."/>
            <person name="Lipzen A."/>
            <person name="Lutzoni F."/>
            <person name="Magnuson J."/>
            <person name="Mondo S."/>
            <person name="Nolan M."/>
            <person name="Ohm R."/>
            <person name="Pangilinan J."/>
            <person name="Park H.-J."/>
            <person name="Ramirez L."/>
            <person name="Alfaro M."/>
            <person name="Sun H."/>
            <person name="Tritt A."/>
            <person name="Yoshinaga Y."/>
            <person name="Zwiers L.-H."/>
            <person name="Turgeon B."/>
            <person name="Goodwin S."/>
            <person name="Spatafora J."/>
            <person name="Crous P."/>
            <person name="Grigoriev I."/>
        </authorList>
    </citation>
    <scope>NUCLEOTIDE SEQUENCE</scope>
    <source>
        <strain evidence="2">CBS 122368</strain>
    </source>
</reference>
<gene>
    <name evidence="2" type="ORF">BU26DRAFT_153154</name>
</gene>
<dbReference type="EMBL" id="ML987190">
    <property type="protein sequence ID" value="KAF2255259.1"/>
    <property type="molecule type" value="Genomic_DNA"/>
</dbReference>
<evidence type="ECO:0000256" key="1">
    <source>
        <dbReference type="SAM" id="MobiDB-lite"/>
    </source>
</evidence>
<dbReference type="GeneID" id="54573345"/>
<accession>A0A6A6IXP7</accession>
<dbReference type="AlphaFoldDB" id="A0A6A6IXP7"/>
<protein>
    <submittedName>
        <fullName evidence="2">Uncharacterized protein</fullName>
    </submittedName>
</protein>
<organism evidence="2 3">
    <name type="scientific">Trematosphaeria pertusa</name>
    <dbReference type="NCBI Taxonomy" id="390896"/>
    <lineage>
        <taxon>Eukaryota</taxon>
        <taxon>Fungi</taxon>
        <taxon>Dikarya</taxon>
        <taxon>Ascomycota</taxon>
        <taxon>Pezizomycotina</taxon>
        <taxon>Dothideomycetes</taxon>
        <taxon>Pleosporomycetidae</taxon>
        <taxon>Pleosporales</taxon>
        <taxon>Massarineae</taxon>
        <taxon>Trematosphaeriaceae</taxon>
        <taxon>Trematosphaeria</taxon>
    </lineage>
</organism>